<feature type="compositionally biased region" description="Basic and acidic residues" evidence="16">
    <location>
        <begin position="111"/>
        <end position="121"/>
    </location>
</feature>
<dbReference type="GO" id="GO:0005634">
    <property type="term" value="C:nucleus"/>
    <property type="evidence" value="ECO:0007669"/>
    <property type="project" value="UniProtKB-SubCell"/>
</dbReference>
<feature type="compositionally biased region" description="Polar residues" evidence="16">
    <location>
        <begin position="14"/>
        <end position="23"/>
    </location>
</feature>
<dbReference type="PROSITE" id="PS50016">
    <property type="entry name" value="ZF_PHD_2"/>
    <property type="match status" value="1"/>
</dbReference>
<evidence type="ECO:0000256" key="13">
    <source>
        <dbReference type="ARBA" id="ARBA00023242"/>
    </source>
</evidence>
<keyword evidence="12" id="KW-0804">Transcription</keyword>
<evidence type="ECO:0000259" key="19">
    <source>
        <dbReference type="PROSITE" id="PS50280"/>
    </source>
</evidence>
<dbReference type="InterPro" id="IPR001965">
    <property type="entry name" value="Znf_PHD"/>
</dbReference>
<evidence type="ECO:0000256" key="4">
    <source>
        <dbReference type="ARBA" id="ARBA00022723"/>
    </source>
</evidence>
<comment type="subcellular location">
    <subcellularLocation>
        <location evidence="1">Nucleus</location>
    </subcellularLocation>
</comment>
<evidence type="ECO:0000256" key="8">
    <source>
        <dbReference type="ARBA" id="ARBA00022853"/>
    </source>
</evidence>
<dbReference type="InterPro" id="IPR011011">
    <property type="entry name" value="Znf_FYVE_PHD"/>
</dbReference>
<dbReference type="EMBL" id="BRYA01000419">
    <property type="protein sequence ID" value="GMI48728.1"/>
    <property type="molecule type" value="Genomic_DNA"/>
</dbReference>
<organism evidence="22 23">
    <name type="scientific">Triparma columacea</name>
    <dbReference type="NCBI Taxonomy" id="722753"/>
    <lineage>
        <taxon>Eukaryota</taxon>
        <taxon>Sar</taxon>
        <taxon>Stramenopiles</taxon>
        <taxon>Ochrophyta</taxon>
        <taxon>Bolidophyceae</taxon>
        <taxon>Parmales</taxon>
        <taxon>Triparmaceae</taxon>
        <taxon>Triparma</taxon>
    </lineage>
</organism>
<feature type="domain" description="PWWP" evidence="20">
    <location>
        <begin position="301"/>
        <end position="352"/>
    </location>
</feature>
<dbReference type="CDD" id="cd15489">
    <property type="entry name" value="PHD_SF"/>
    <property type="match status" value="1"/>
</dbReference>
<evidence type="ECO:0000256" key="15">
    <source>
        <dbReference type="PROSITE-ProRule" id="PRU00146"/>
    </source>
</evidence>
<dbReference type="Gene3D" id="3.30.40.10">
    <property type="entry name" value="Zinc/RING finger domain, C3HC4 (zinc finger)"/>
    <property type="match status" value="4"/>
</dbReference>
<keyword evidence="10 14" id="KW-0103">Bromodomain</keyword>
<feature type="compositionally biased region" description="Polar residues" evidence="16">
    <location>
        <begin position="39"/>
        <end position="59"/>
    </location>
</feature>
<evidence type="ECO:0000259" key="18">
    <source>
        <dbReference type="PROSITE" id="PS50016"/>
    </source>
</evidence>
<dbReference type="GO" id="GO:0003677">
    <property type="term" value="F:DNA binding"/>
    <property type="evidence" value="ECO:0007669"/>
    <property type="project" value="UniProtKB-KW"/>
</dbReference>
<feature type="compositionally biased region" description="Gly residues" evidence="16">
    <location>
        <begin position="2380"/>
        <end position="2393"/>
    </location>
</feature>
<protein>
    <recommendedName>
        <fullName evidence="24">Histone-lysine N-methyltransferase</fullName>
    </recommendedName>
</protein>
<feature type="region of interest" description="Disordered" evidence="16">
    <location>
        <begin position="187"/>
        <end position="218"/>
    </location>
</feature>
<dbReference type="PROSITE" id="PS50812">
    <property type="entry name" value="PWWP"/>
    <property type="match status" value="1"/>
</dbReference>
<dbReference type="CDD" id="cd04369">
    <property type="entry name" value="Bromodomain"/>
    <property type="match status" value="1"/>
</dbReference>
<evidence type="ECO:0000256" key="11">
    <source>
        <dbReference type="ARBA" id="ARBA00023125"/>
    </source>
</evidence>
<dbReference type="Pfam" id="PF05964">
    <property type="entry name" value="FYRN"/>
    <property type="match status" value="1"/>
</dbReference>
<dbReference type="InterPro" id="IPR013083">
    <property type="entry name" value="Znf_RING/FYVE/PHD"/>
</dbReference>
<feature type="region of interest" description="Disordered" evidence="16">
    <location>
        <begin position="1"/>
        <end position="59"/>
    </location>
</feature>
<dbReference type="GO" id="GO:0140938">
    <property type="term" value="F:histone H3 methyltransferase activity"/>
    <property type="evidence" value="ECO:0007669"/>
    <property type="project" value="UniProtKB-ARBA"/>
</dbReference>
<feature type="region of interest" description="Disordered" evidence="16">
    <location>
        <begin position="1555"/>
        <end position="1608"/>
    </location>
</feature>
<dbReference type="InterPro" id="IPR019787">
    <property type="entry name" value="Znf_PHD-finger"/>
</dbReference>
<evidence type="ECO:0000256" key="12">
    <source>
        <dbReference type="ARBA" id="ARBA00023163"/>
    </source>
</evidence>
<keyword evidence="3" id="KW-0808">Transferase</keyword>
<evidence type="ECO:0000256" key="6">
    <source>
        <dbReference type="ARBA" id="ARBA00022771"/>
    </source>
</evidence>
<feature type="domain" description="PHD-type" evidence="21">
    <location>
        <begin position="1952"/>
        <end position="2060"/>
    </location>
</feature>
<evidence type="ECO:0000256" key="10">
    <source>
        <dbReference type="ARBA" id="ARBA00023117"/>
    </source>
</evidence>
<dbReference type="PROSITE" id="PS51543">
    <property type="entry name" value="FYRC"/>
    <property type="match status" value="1"/>
</dbReference>
<keyword evidence="23" id="KW-1185">Reference proteome</keyword>
<dbReference type="Pfam" id="PF00439">
    <property type="entry name" value="Bromodomain"/>
    <property type="match status" value="2"/>
</dbReference>
<dbReference type="SUPFAM" id="SSF57903">
    <property type="entry name" value="FYVE/PHD zinc finger"/>
    <property type="match status" value="2"/>
</dbReference>
<name>A0A9W7GQ94_9STRA</name>
<keyword evidence="5" id="KW-0677">Repeat</keyword>
<dbReference type="PANTHER" id="PTHR45888:SF5">
    <property type="entry name" value="D4, ISOFORM A"/>
    <property type="match status" value="1"/>
</dbReference>
<dbReference type="SUPFAM" id="SSF47370">
    <property type="entry name" value="Bromodomain"/>
    <property type="match status" value="2"/>
</dbReference>
<keyword evidence="6 15" id="KW-0863">Zinc-finger</keyword>
<feature type="compositionally biased region" description="Basic residues" evidence="16">
    <location>
        <begin position="1805"/>
        <end position="1818"/>
    </location>
</feature>
<dbReference type="SMART" id="SM00317">
    <property type="entry name" value="SET"/>
    <property type="match status" value="1"/>
</dbReference>
<dbReference type="SUPFAM" id="SSF82199">
    <property type="entry name" value="SET domain"/>
    <property type="match status" value="1"/>
</dbReference>
<dbReference type="GO" id="GO:0016279">
    <property type="term" value="F:protein-lysine N-methyltransferase activity"/>
    <property type="evidence" value="ECO:0007669"/>
    <property type="project" value="UniProtKB-ARBA"/>
</dbReference>
<dbReference type="InterPro" id="IPR001487">
    <property type="entry name" value="Bromodomain"/>
</dbReference>
<evidence type="ECO:0000256" key="3">
    <source>
        <dbReference type="ARBA" id="ARBA00022679"/>
    </source>
</evidence>
<evidence type="ECO:0000256" key="2">
    <source>
        <dbReference type="ARBA" id="ARBA00022553"/>
    </source>
</evidence>
<feature type="compositionally biased region" description="Basic and acidic residues" evidence="16">
    <location>
        <begin position="208"/>
        <end position="218"/>
    </location>
</feature>
<feature type="compositionally biased region" description="Basic and acidic residues" evidence="16">
    <location>
        <begin position="1"/>
        <end position="13"/>
    </location>
</feature>
<keyword evidence="13" id="KW-0539">Nucleus</keyword>
<evidence type="ECO:0000256" key="5">
    <source>
        <dbReference type="ARBA" id="ARBA00022737"/>
    </source>
</evidence>
<feature type="region of interest" description="Disordered" evidence="16">
    <location>
        <begin position="694"/>
        <end position="716"/>
    </location>
</feature>
<dbReference type="Proteomes" id="UP001165065">
    <property type="component" value="Unassembled WGS sequence"/>
</dbReference>
<feature type="region of interest" description="Disordered" evidence="16">
    <location>
        <begin position="72"/>
        <end position="127"/>
    </location>
</feature>
<feature type="domain" description="Bromo" evidence="17">
    <location>
        <begin position="1300"/>
        <end position="1370"/>
    </location>
</feature>
<keyword evidence="2" id="KW-0597">Phosphoprotein</keyword>
<dbReference type="PROSITE" id="PS51542">
    <property type="entry name" value="FYRN"/>
    <property type="match status" value="1"/>
</dbReference>
<dbReference type="SMART" id="SM00249">
    <property type="entry name" value="PHD"/>
    <property type="match status" value="6"/>
</dbReference>
<feature type="domain" description="SET" evidence="19">
    <location>
        <begin position="2425"/>
        <end position="2547"/>
    </location>
</feature>
<dbReference type="PROSITE" id="PS51805">
    <property type="entry name" value="EPHD"/>
    <property type="match status" value="1"/>
</dbReference>
<dbReference type="Gene3D" id="2.170.270.10">
    <property type="entry name" value="SET domain"/>
    <property type="match status" value="1"/>
</dbReference>
<keyword evidence="11" id="KW-0238">DNA-binding</keyword>
<dbReference type="PROSITE" id="PS50280">
    <property type="entry name" value="SET"/>
    <property type="match status" value="1"/>
</dbReference>
<evidence type="ECO:0000256" key="16">
    <source>
        <dbReference type="SAM" id="MobiDB-lite"/>
    </source>
</evidence>
<comment type="caution">
    <text evidence="22">The sequence shown here is derived from an EMBL/GenBank/DDBJ whole genome shotgun (WGS) entry which is preliminary data.</text>
</comment>
<feature type="region of interest" description="Disordered" evidence="16">
    <location>
        <begin position="1404"/>
        <end position="1428"/>
    </location>
</feature>
<dbReference type="InterPro" id="IPR036427">
    <property type="entry name" value="Bromodomain-like_sf"/>
</dbReference>
<keyword evidence="7" id="KW-0862">Zinc</keyword>
<dbReference type="InterPro" id="IPR046341">
    <property type="entry name" value="SET_dom_sf"/>
</dbReference>
<evidence type="ECO:0000259" key="17">
    <source>
        <dbReference type="PROSITE" id="PS50014"/>
    </source>
</evidence>
<reference evidence="23" key="1">
    <citation type="journal article" date="2023" name="Commun. Biol.">
        <title>Genome analysis of Parmales, the sister group of diatoms, reveals the evolutionary specialization of diatoms from phago-mixotrophs to photoautotrophs.</title>
        <authorList>
            <person name="Ban H."/>
            <person name="Sato S."/>
            <person name="Yoshikawa S."/>
            <person name="Yamada K."/>
            <person name="Nakamura Y."/>
            <person name="Ichinomiya M."/>
            <person name="Sato N."/>
            <person name="Blanc-Mathieu R."/>
            <person name="Endo H."/>
            <person name="Kuwata A."/>
            <person name="Ogata H."/>
        </authorList>
    </citation>
    <scope>NUCLEOTIDE SEQUENCE [LARGE SCALE GENOMIC DNA]</scope>
</reference>
<dbReference type="SMART" id="SM00297">
    <property type="entry name" value="BROMO"/>
    <property type="match status" value="2"/>
</dbReference>
<dbReference type="InterPro" id="IPR001214">
    <property type="entry name" value="SET_dom"/>
</dbReference>
<dbReference type="InterPro" id="IPR034732">
    <property type="entry name" value="EPHD"/>
</dbReference>
<evidence type="ECO:0000313" key="23">
    <source>
        <dbReference type="Proteomes" id="UP001165065"/>
    </source>
</evidence>
<dbReference type="InterPro" id="IPR003889">
    <property type="entry name" value="FYrich_C"/>
</dbReference>
<feature type="region of interest" description="Disordered" evidence="16">
    <location>
        <begin position="380"/>
        <end position="412"/>
    </location>
</feature>
<dbReference type="Pfam" id="PF13771">
    <property type="entry name" value="zf-HC5HC2H"/>
    <property type="match status" value="1"/>
</dbReference>
<gene>
    <name evidence="22" type="ORF">TrCOL_g5690</name>
</gene>
<dbReference type="InterPro" id="IPR003888">
    <property type="entry name" value="FYrich_N"/>
</dbReference>
<evidence type="ECO:0000259" key="20">
    <source>
        <dbReference type="PROSITE" id="PS50812"/>
    </source>
</evidence>
<evidence type="ECO:0008006" key="24">
    <source>
        <dbReference type="Google" id="ProtNLM"/>
    </source>
</evidence>
<keyword evidence="8" id="KW-0156">Chromatin regulator</keyword>
<sequence>MERVPWQDRDPSDRSQWSAQEQDTFPMGWRITIKARKGSNGQMNGRYKSYTSPAGKTFNSLSTAANSIDLGEHERVMVSTSPAPQAAQKAGSRSTRSGLEKSGPGRKPKAKAAEPPKKPEPKYVGIAKDPSLYAPKTLGPKKKFPMTYIDTFLPICKKVNSSNSPPTFTYHFDRKSRSGIAAIAAVKRPPKTTSSTKAEVGGVKAAKKPSEWDPSSKEGVHVGSRVWVINEEETKEAFAAGARTKGKGGKDKKLYSAAQWDEGRIIDYEERTDEYTVSFFNDDGVSVIQKLNCKTVPMLIANNVIWSRFSKQPWWPCLTVIPNEAASSKEYVPHNQASGARMRLYYFLTHERGEVSKSADFVTQFEATVWPKRDDFYGSPVASDSPPVENPVNPSHLLAPDPNKAGKPGKKNSQKYLQAIPAACEEIEERERVRKKAIKTMGHDRFKRLKIASNGWLNCRVKYTPSGHKKSADADREVEAFVHRYSMKMKKWLLTPSSKKVNGKGQWVDLRKCDKVTTVKDYDDDSLHSNPMEEDVVVPEGYVDYSCKYCKLSMLDEEDNFLPSSMLKCHGCKMFVHGDTCLDPPLPPKIMDNFYAPPELIEEKYKNFYCDECKKCKSCNSSEPLLGVRAVTIPRTVGQQEDEVVTVDLCRPCEDLFKDGKYCNVCVKAYDECDFLYEQGKLNDADSAAMEIDTNANTAGPPAGKKSKKGSSSSSSAVVDLSSKWGTDTESLLKCQVCGSHVHADCCGITLAEFDRMRQGMHPVLNKSFYCPSCCSKHAITIIQSLRKLDTLFIFHLPVTDAVAPNYRDVVKEPMDLQTMEKRAREGKDKNYLWVRESFEQIVFNALIFNADLGKIWLEAKKFYERGLRNVFEGQSLTGGVVPVGGSCPPSKYNEKIIANFTSAYQKALKERERVVVDIETKKKDLVAGHIEEIKILPLVEPPNLETCIPRAMVSLTAEETISCSFLDCCFVCGSSGANDVMMFCIDCGEAFHSFCSGAPIECMDAVAIASWRCSNCKVCELTGMATKNELSLLYCECCDRSISMELLQPPLKKAPEGSWVCGLCIQCDECGEANLPKTQWSCDARLCFRCGGAKEMEDSVGDKRLSCSVCKHFTIEGLDKPGSFYWCIKCDRMCHKDCASSIQGSYDALGAPYHGRKLAQGTYECLECAQETIRGKGWDKRASIVKKTALVSTQAKTAKELSEIRARNSQWETMELRREQYLKLIEDASELLYLIDRDVMEAKDDARRNYVQVRKKVLAEEANALRRKRDRGDRGERGGQAIPSTCHMKKLEEIRLALVKSNDSFLFRRAVDKKTYPAYYEVIEKPIDLNTVGKHIQKRRYGTAEAFLNDLELMHRNSCQFNSAENPISVSALNLVKLAKQKVAECAGEFAAWEAQMVPVVASPTKKRQQSPVKAPSPEKFPTQQSALADASIPVPPSKLMLEPSIYTATFNSLGFKRSAGFTVTESQEQRAARFARMKKRKRSITDVDELHQVEGKSNFHISSIANEAKLAASFINVNITTPVIKEQTRAKMLKSVNEMKGLLAPTDSDSGFSKVAWSGREEDGPKKSSKKLKAQSSNGGGGNKSDYTGAGDKLSHATPDSRSPAKDAARDAFGLTFAFRGKDDQLGLYFQNGIYTDASGRDFQAVFVSDVKQDGQGKELADQKGKDFVLQRTRVTNFPHTGALKEAIVEVKSQGGGLLTLYFLTAEPMFARVFGEGSIGGVGSPSSVPLKKRKPEQHAAMQEKCLAALHAGPLKKRKLVAVEDGDTLGRIAAAEAAEMLQTRNAEAAAAAEVVAVLSPSHGTSKKKKKEKAKKLKRETGEEGNVGNDVVPAMCRPASSPTRRQRRESMKFLCGKDPTAYSSVWLTLGFIHKTAEQEVGGGLIPLTSALMGWRGGTNGQKWADKRMCVFCECYGDDDSGVQGQNNFVKNGVGDEMELVPTDPNSGGILGGAAGAVATNLALPQAGRLIPVDVAMPGIWAHISCALWSSEVYEDEFGKLFSVQKSKVRTRQIRCAYCGLLGAGLGCCSKDCKDAFHFKCAFALGGNFCTNKSFFCPKHKQESKGMQLLDPLGIVEVMRCITVAKLGDSKQRGLGSLKCLMDHEKINDEGSATRIGALVLQQLGEIVTDSDNFHDASYIYPRGFTSTRIFWSASKPRRRTVYILRIAESEGRALFVIRSAEDQSLVITSTSAEDAYQQLLKLVKRANGKYFCHPFDTSSPLPVWRNGRVMSEEKLEPETRAVVRKEERRVKKQRLEGGGLPGDESVVAYGLNGPHFFGFGLNVVRRELESMEGAKYLAVPLTPDSVRYRFVYVLPTQKDITAVQRVRAVLAAENELVNLTGCARSEGMAAFHKSSGAGRITRALLENDQSATAKEKEGGGEGGGEKVGGGGGRRGGRGRRAIEGIQENVDYSRQYFELKSVDIQDRLCPLRSHIHGWGLFTKIDIGANEMIVEYCGELIRNCVTDRREADYEGRGIGSCYMFRLDRQHVVDATLNGSMARFMNHCCVPNAYAKTIEVLPPDGKKVNKIIIFAKKEIKAGEEVVYDYQFAVEDGSLKCTCGHPQCIGAMN</sequence>
<dbReference type="Pfam" id="PF00856">
    <property type="entry name" value="SET"/>
    <property type="match status" value="1"/>
</dbReference>
<dbReference type="SMART" id="SM00541">
    <property type="entry name" value="FYRN"/>
    <property type="match status" value="1"/>
</dbReference>
<accession>A0A9W7GQ94</accession>
<dbReference type="PROSITE" id="PS50014">
    <property type="entry name" value="BROMODOMAIN_2"/>
    <property type="match status" value="2"/>
</dbReference>
<dbReference type="PANTHER" id="PTHR45888">
    <property type="entry name" value="HL01030P-RELATED"/>
    <property type="match status" value="1"/>
</dbReference>
<dbReference type="GO" id="GO:0008270">
    <property type="term" value="F:zinc ion binding"/>
    <property type="evidence" value="ECO:0007669"/>
    <property type="project" value="UniProtKB-KW"/>
</dbReference>
<dbReference type="InterPro" id="IPR000313">
    <property type="entry name" value="PWWP_dom"/>
</dbReference>
<keyword evidence="4" id="KW-0479">Metal-binding</keyword>
<keyword evidence="9" id="KW-0805">Transcription regulation</keyword>
<dbReference type="OrthoDB" id="308383at2759"/>
<evidence type="ECO:0000256" key="7">
    <source>
        <dbReference type="ARBA" id="ARBA00022833"/>
    </source>
</evidence>
<evidence type="ECO:0000256" key="1">
    <source>
        <dbReference type="ARBA" id="ARBA00004123"/>
    </source>
</evidence>
<dbReference type="Gene3D" id="3.30.160.360">
    <property type="match status" value="1"/>
</dbReference>
<evidence type="ECO:0000313" key="22">
    <source>
        <dbReference type="EMBL" id="GMI48728.1"/>
    </source>
</evidence>
<feature type="region of interest" description="Disordered" evidence="16">
    <location>
        <begin position="1801"/>
        <end position="1843"/>
    </location>
</feature>
<dbReference type="PRINTS" id="PR00503">
    <property type="entry name" value="BROMODOMAIN"/>
</dbReference>
<dbReference type="Gene3D" id="1.20.920.10">
    <property type="entry name" value="Bromodomain-like"/>
    <property type="match status" value="2"/>
</dbReference>
<feature type="region of interest" description="Disordered" evidence="16">
    <location>
        <begin position="2371"/>
        <end position="2399"/>
    </location>
</feature>
<evidence type="ECO:0000256" key="9">
    <source>
        <dbReference type="ARBA" id="ARBA00023015"/>
    </source>
</evidence>
<dbReference type="Pfam" id="PF00628">
    <property type="entry name" value="PHD"/>
    <property type="match status" value="1"/>
</dbReference>
<feature type="domain" description="PHD-type" evidence="18">
    <location>
        <begin position="967"/>
        <end position="1020"/>
    </location>
</feature>
<proteinExistence type="predicted"/>
<feature type="domain" description="Bromo" evidence="17">
    <location>
        <begin position="787"/>
        <end position="857"/>
    </location>
</feature>
<evidence type="ECO:0000259" key="21">
    <source>
        <dbReference type="PROSITE" id="PS51805"/>
    </source>
</evidence>
<evidence type="ECO:0000256" key="14">
    <source>
        <dbReference type="PROSITE-ProRule" id="PRU00035"/>
    </source>
</evidence>
<dbReference type="CDD" id="cd10518">
    <property type="entry name" value="SET_SETD1-like"/>
    <property type="match status" value="1"/>
</dbReference>